<evidence type="ECO:0000256" key="1">
    <source>
        <dbReference type="SAM" id="MobiDB-lite"/>
    </source>
</evidence>
<feature type="compositionally biased region" description="Polar residues" evidence="1">
    <location>
        <begin position="29"/>
        <end position="42"/>
    </location>
</feature>
<feature type="domain" description="Mitochondrial outer membrane protein OM14 C-terminal" evidence="3">
    <location>
        <begin position="121"/>
        <end position="188"/>
    </location>
</feature>
<keyword evidence="2" id="KW-0812">Transmembrane</keyword>
<dbReference type="EMBL" id="OZ004258">
    <property type="protein sequence ID" value="CAK7912917.1"/>
    <property type="molecule type" value="Genomic_DNA"/>
</dbReference>
<name>A0ABP0EF96_9ASCO</name>
<keyword evidence="5" id="KW-1185">Reference proteome</keyword>
<feature type="region of interest" description="Disordered" evidence="1">
    <location>
        <begin position="1"/>
        <end position="65"/>
    </location>
</feature>
<evidence type="ECO:0000313" key="5">
    <source>
        <dbReference type="Proteomes" id="UP001497600"/>
    </source>
</evidence>
<proteinExistence type="predicted"/>
<reference evidence="4 5" key="1">
    <citation type="submission" date="2024-01" db="EMBL/GenBank/DDBJ databases">
        <authorList>
            <consortium name="Genoscope - CEA"/>
            <person name="William W."/>
        </authorList>
    </citation>
    <scope>NUCLEOTIDE SEQUENCE [LARGE SCALE GENOMIC DNA]</scope>
    <source>
        <strain evidence="4 5">29B2s-10</strain>
    </source>
</reference>
<dbReference type="Pfam" id="PF17304">
    <property type="entry name" value="OM14_C"/>
    <property type="match status" value="1"/>
</dbReference>
<evidence type="ECO:0000256" key="2">
    <source>
        <dbReference type="SAM" id="Phobius"/>
    </source>
</evidence>
<organism evidence="4 5">
    <name type="scientific">[Candida] anglica</name>
    <dbReference type="NCBI Taxonomy" id="148631"/>
    <lineage>
        <taxon>Eukaryota</taxon>
        <taxon>Fungi</taxon>
        <taxon>Dikarya</taxon>
        <taxon>Ascomycota</taxon>
        <taxon>Saccharomycotina</taxon>
        <taxon>Pichiomycetes</taxon>
        <taxon>Debaryomycetaceae</taxon>
        <taxon>Kurtzmaniella</taxon>
    </lineage>
</organism>
<feature type="compositionally biased region" description="Basic and acidic residues" evidence="1">
    <location>
        <begin position="43"/>
        <end position="65"/>
    </location>
</feature>
<sequence length="190" mass="20780">MSNQSYADAAASSGPIGAEKIPEPARLQETPNPSGSGNIESVSQKKFDKLKQETEKSRAHLEADVERAKKEAKELEKKAKKEGKKLLELLKQGYADAGKYFAEFSQNVSETTNAALTKTSKELENPVVVIQALAGIGGLVAGYVTYLERHRIRSDSNTVLGIHAAIITGLIGLDAYLFGKYYPKYDKKQF</sequence>
<accession>A0ABP0EF96</accession>
<keyword evidence="2" id="KW-1133">Transmembrane helix</keyword>
<keyword evidence="2" id="KW-0472">Membrane</keyword>
<dbReference type="Proteomes" id="UP001497600">
    <property type="component" value="Chromosome F"/>
</dbReference>
<dbReference type="PANTHER" id="PTHR38402">
    <property type="entry name" value="MITOCHONDRIAL OUTER MEMBRANE PROTEIN OM14"/>
    <property type="match status" value="1"/>
</dbReference>
<dbReference type="InterPro" id="IPR039453">
    <property type="entry name" value="OM14_C"/>
</dbReference>
<gene>
    <name evidence="4" type="ORF">CAAN4_F09208</name>
</gene>
<dbReference type="PANTHER" id="PTHR38402:SF1">
    <property type="entry name" value="MITOCHONDRIAL OUTER MEMBRANE PROTEIN OM14"/>
    <property type="match status" value="1"/>
</dbReference>
<dbReference type="InterPro" id="IPR039454">
    <property type="entry name" value="OM14"/>
</dbReference>
<protein>
    <recommendedName>
        <fullName evidence="3">Mitochondrial outer membrane protein OM14 C-terminal domain-containing protein</fullName>
    </recommendedName>
</protein>
<evidence type="ECO:0000259" key="3">
    <source>
        <dbReference type="Pfam" id="PF17304"/>
    </source>
</evidence>
<evidence type="ECO:0000313" key="4">
    <source>
        <dbReference type="EMBL" id="CAK7912917.1"/>
    </source>
</evidence>
<feature type="transmembrane region" description="Helical" evidence="2">
    <location>
        <begin position="158"/>
        <end position="178"/>
    </location>
</feature>
<feature type="transmembrane region" description="Helical" evidence="2">
    <location>
        <begin position="127"/>
        <end position="146"/>
    </location>
</feature>